<dbReference type="EMBL" id="QFQB01000129">
    <property type="protein sequence ID" value="PZQ43799.1"/>
    <property type="molecule type" value="Genomic_DNA"/>
</dbReference>
<accession>A0A2W5MUD5</accession>
<evidence type="ECO:0000313" key="4">
    <source>
        <dbReference type="Proteomes" id="UP000249417"/>
    </source>
</evidence>
<reference evidence="3 4" key="1">
    <citation type="submission" date="2017-08" db="EMBL/GenBank/DDBJ databases">
        <title>Infants hospitalized years apart are colonized by the same room-sourced microbial strains.</title>
        <authorList>
            <person name="Brooks B."/>
            <person name="Olm M.R."/>
            <person name="Firek B.A."/>
            <person name="Baker R."/>
            <person name="Thomas B.C."/>
            <person name="Morowitz M.J."/>
            <person name="Banfield J.F."/>
        </authorList>
    </citation>
    <scope>NUCLEOTIDE SEQUENCE [LARGE SCALE GENOMIC DNA]</scope>
    <source>
        <strain evidence="3">S2_005_002_R2_29</strain>
    </source>
</reference>
<feature type="transmembrane region" description="Helical" evidence="2">
    <location>
        <begin position="47"/>
        <end position="68"/>
    </location>
</feature>
<dbReference type="AlphaFoldDB" id="A0A2W5MUD5"/>
<keyword evidence="2" id="KW-0472">Membrane</keyword>
<evidence type="ECO:0000313" key="3">
    <source>
        <dbReference type="EMBL" id="PZQ43799.1"/>
    </source>
</evidence>
<organism evidence="3 4">
    <name type="scientific">Micavibrio aeruginosavorus</name>
    <dbReference type="NCBI Taxonomy" id="349221"/>
    <lineage>
        <taxon>Bacteria</taxon>
        <taxon>Pseudomonadati</taxon>
        <taxon>Bdellovibrionota</taxon>
        <taxon>Bdellovibrionia</taxon>
        <taxon>Bdellovibrionales</taxon>
        <taxon>Pseudobdellovibrionaceae</taxon>
        <taxon>Micavibrio</taxon>
    </lineage>
</organism>
<keyword evidence="2" id="KW-0812">Transmembrane</keyword>
<sequence length="117" mass="12631">MLRCKNITDKSLKTQYCHEVAVLAAFFHFILPSGTILGGLMSDNTKHSLSVAFGLAGIITAATAIAFATMPADHVPPVQPHEEKDISSVASDLLTQRQTPPQPVYLGDQKSHPKMAF</sequence>
<proteinExistence type="predicted"/>
<feature type="transmembrane region" description="Helical" evidence="2">
    <location>
        <begin position="20"/>
        <end position="41"/>
    </location>
</feature>
<protein>
    <submittedName>
        <fullName evidence="3">Uncharacterized protein</fullName>
    </submittedName>
</protein>
<name>A0A2W5MUD5_9BACT</name>
<evidence type="ECO:0000256" key="1">
    <source>
        <dbReference type="SAM" id="MobiDB-lite"/>
    </source>
</evidence>
<evidence type="ECO:0000256" key="2">
    <source>
        <dbReference type="SAM" id="Phobius"/>
    </source>
</evidence>
<gene>
    <name evidence="3" type="ORF">DI551_11420</name>
</gene>
<feature type="region of interest" description="Disordered" evidence="1">
    <location>
        <begin position="74"/>
        <end position="117"/>
    </location>
</feature>
<comment type="caution">
    <text evidence="3">The sequence shown here is derived from an EMBL/GenBank/DDBJ whole genome shotgun (WGS) entry which is preliminary data.</text>
</comment>
<feature type="compositionally biased region" description="Polar residues" evidence="1">
    <location>
        <begin position="88"/>
        <end position="99"/>
    </location>
</feature>
<keyword evidence="2" id="KW-1133">Transmembrane helix</keyword>
<dbReference type="Proteomes" id="UP000249417">
    <property type="component" value="Unassembled WGS sequence"/>
</dbReference>